<proteinExistence type="predicted"/>
<organism evidence="2 3">
    <name type="scientific">Rhodovulum marinum</name>
    <dbReference type="NCBI Taxonomy" id="320662"/>
    <lineage>
        <taxon>Bacteria</taxon>
        <taxon>Pseudomonadati</taxon>
        <taxon>Pseudomonadota</taxon>
        <taxon>Alphaproteobacteria</taxon>
        <taxon>Rhodobacterales</taxon>
        <taxon>Paracoccaceae</taxon>
        <taxon>Rhodovulum</taxon>
    </lineage>
</organism>
<name>A0A4R2Q5W0_9RHOB</name>
<dbReference type="EMBL" id="SLXP01000003">
    <property type="protein sequence ID" value="TCP42131.1"/>
    <property type="molecule type" value="Genomic_DNA"/>
</dbReference>
<keyword evidence="3" id="KW-1185">Reference proteome</keyword>
<dbReference type="AlphaFoldDB" id="A0A4R2Q5W0"/>
<comment type="caution">
    <text evidence="2">The sequence shown here is derived from an EMBL/GenBank/DDBJ whole genome shotgun (WGS) entry which is preliminary data.</text>
</comment>
<dbReference type="Proteomes" id="UP000294835">
    <property type="component" value="Unassembled WGS sequence"/>
</dbReference>
<evidence type="ECO:0000256" key="1">
    <source>
        <dbReference type="SAM" id="MobiDB-lite"/>
    </source>
</evidence>
<gene>
    <name evidence="2" type="ORF">EV662_10336</name>
</gene>
<accession>A0A4R2Q5W0</accession>
<feature type="region of interest" description="Disordered" evidence="1">
    <location>
        <begin position="187"/>
        <end position="217"/>
    </location>
</feature>
<evidence type="ECO:0000313" key="3">
    <source>
        <dbReference type="Proteomes" id="UP000294835"/>
    </source>
</evidence>
<protein>
    <submittedName>
        <fullName evidence="2">Uncharacterized protein</fullName>
    </submittedName>
</protein>
<sequence>MLRARLWYGPAGHGIGLDRVASYLAGPLACRAQLRMVQRFGQSHEQVVLHEPIHTMIEIDRRPEVRAEAADLVDRLPSAAPPGLAGKLAGCTARLDLCDGPEGVRLVPATATSRSVLVPLAFAMDGIIEEVASGRLLFFTLPTPPKRSVVDTALTGLVAGLGIALSWLALRPGPSGRVALPGARFWPEASRLPPPAPSPRRYRPATPLALPAPPRSR</sequence>
<reference evidence="2 3" key="1">
    <citation type="submission" date="2019-03" db="EMBL/GenBank/DDBJ databases">
        <title>Genomic Encyclopedia of Type Strains, Phase IV (KMG-IV): sequencing the most valuable type-strain genomes for metagenomic binning, comparative biology and taxonomic classification.</title>
        <authorList>
            <person name="Goeker M."/>
        </authorList>
    </citation>
    <scope>NUCLEOTIDE SEQUENCE [LARGE SCALE GENOMIC DNA]</scope>
    <source>
        <strain evidence="2 3">DSM 18063</strain>
    </source>
</reference>
<evidence type="ECO:0000313" key="2">
    <source>
        <dbReference type="EMBL" id="TCP42131.1"/>
    </source>
</evidence>